<feature type="region of interest" description="Disordered" evidence="1">
    <location>
        <begin position="1"/>
        <end position="84"/>
    </location>
</feature>
<dbReference type="GO" id="GO:0030008">
    <property type="term" value="C:TRAPP complex"/>
    <property type="evidence" value="ECO:0007669"/>
    <property type="project" value="TreeGrafter"/>
</dbReference>
<dbReference type="PANTHER" id="PTHR21581:SF6">
    <property type="entry name" value="TRAFFICKING PROTEIN PARTICLE COMPLEX SUBUNIT 12"/>
    <property type="match status" value="1"/>
</dbReference>
<evidence type="ECO:0000256" key="1">
    <source>
        <dbReference type="SAM" id="MobiDB-lite"/>
    </source>
</evidence>
<reference evidence="2 3" key="1">
    <citation type="journal article" date="2015" name="Genome Announc.">
        <title>Draft Genome Sequence and Gene Annotation of the Entomopathogenic Fungus Verticillium hemipterigenum.</title>
        <authorList>
            <person name="Horn F."/>
            <person name="Habel A."/>
            <person name="Scharf D.H."/>
            <person name="Dworschak J."/>
            <person name="Brakhage A.A."/>
            <person name="Guthke R."/>
            <person name="Hertweck C."/>
            <person name="Linde J."/>
        </authorList>
    </citation>
    <scope>NUCLEOTIDE SEQUENCE [LARGE SCALE GENOMIC DNA]</scope>
</reference>
<dbReference type="Gene3D" id="1.25.40.10">
    <property type="entry name" value="Tetratricopeptide repeat domain"/>
    <property type="match status" value="1"/>
</dbReference>
<organism evidence="2 3">
    <name type="scientific">[Torrubiella] hemipterigena</name>
    <dbReference type="NCBI Taxonomy" id="1531966"/>
    <lineage>
        <taxon>Eukaryota</taxon>
        <taxon>Fungi</taxon>
        <taxon>Dikarya</taxon>
        <taxon>Ascomycota</taxon>
        <taxon>Pezizomycotina</taxon>
        <taxon>Sordariomycetes</taxon>
        <taxon>Hypocreomycetidae</taxon>
        <taxon>Hypocreales</taxon>
        <taxon>Clavicipitaceae</taxon>
        <taxon>Clavicipitaceae incertae sedis</taxon>
        <taxon>'Torrubiella' clade</taxon>
    </lineage>
</organism>
<feature type="compositionally biased region" description="Polar residues" evidence="1">
    <location>
        <begin position="59"/>
        <end position="84"/>
    </location>
</feature>
<evidence type="ECO:0000313" key="3">
    <source>
        <dbReference type="Proteomes" id="UP000039046"/>
    </source>
</evidence>
<accession>A0A0A1T6P0</accession>
<dbReference type="EMBL" id="CDHN01000005">
    <property type="protein sequence ID" value="CEJ92776.1"/>
    <property type="molecule type" value="Genomic_DNA"/>
</dbReference>
<evidence type="ECO:0008006" key="4">
    <source>
        <dbReference type="Google" id="ProtNLM"/>
    </source>
</evidence>
<dbReference type="Proteomes" id="UP000039046">
    <property type="component" value="Unassembled WGS sequence"/>
</dbReference>
<dbReference type="PANTHER" id="PTHR21581">
    <property type="entry name" value="D-ALANYL-D-ALANINE CARBOXYPEPTIDASE"/>
    <property type="match status" value="1"/>
</dbReference>
<gene>
    <name evidence="2" type="ORF">VHEMI08405</name>
</gene>
<dbReference type="InterPro" id="IPR011990">
    <property type="entry name" value="TPR-like_helical_dom_sf"/>
</dbReference>
<sequence>MSSNTKDSSKGHGKNKPSLTKASRPRSSTKGPLDVEDDPLSSPASSAPMSPSPAQLSPNPNSTIRRSTSKPLPQDPSSPIANIGENRQNDFSFLLRPEIYHPLTPLNVPQAFRTSAKQPNPNSSPEELLAKGHFRAAAIAAVQELTGSSAVGGLDPRNSKRIFDLLYVRLACLTLIEATPLAAQEVKALEDLNSVRTYVDEATGEHLVPWELRVLNVRLQALGFGDPRRAVMSYHDLAREARQQVTKAAGKHDNSATELWKVRLHDLGIKVASALIGMDDLSGAAHHLKTLRSRGDGKLELSKALLWLHLGSSDNARECAERCTDNKMTEEIIQALCDMAEAEYELALSRWRDLLDNSGKGDEMISVNAAVCLLYLGRIQEGRDLLEQLVDSGLSSHTLLFNLCTMYELCTEKNKVLKVKLTEKVAGLQESPLGWEKTNADFKL</sequence>
<feature type="compositionally biased region" description="Low complexity" evidence="1">
    <location>
        <begin position="40"/>
        <end position="58"/>
    </location>
</feature>
<dbReference type="AlphaFoldDB" id="A0A0A1T6P0"/>
<dbReference type="OrthoDB" id="428342at2759"/>
<keyword evidence="3" id="KW-1185">Reference proteome</keyword>
<proteinExistence type="predicted"/>
<dbReference type="HOGENOM" id="CLU_022275_0_0_1"/>
<dbReference type="STRING" id="1531966.A0A0A1T6P0"/>
<name>A0A0A1T6P0_9HYPO</name>
<evidence type="ECO:0000313" key="2">
    <source>
        <dbReference type="EMBL" id="CEJ92776.1"/>
    </source>
</evidence>
<feature type="compositionally biased region" description="Polar residues" evidence="1">
    <location>
        <begin position="17"/>
        <end position="30"/>
    </location>
</feature>
<protein>
    <recommendedName>
        <fullName evidence="4">Trafficking protein particle complex subunit 12</fullName>
    </recommendedName>
</protein>
<dbReference type="GO" id="GO:0005794">
    <property type="term" value="C:Golgi apparatus"/>
    <property type="evidence" value="ECO:0007669"/>
    <property type="project" value="TreeGrafter"/>
</dbReference>